<name>A0A4U0TK96_9PEZI</name>
<sequence length="167" mass="18365">MSRTSLNHDLANSSYRARRVALLLNRTLREERARCAMSYRCLRAGSLSRAQDEKLLRPAAQHIDTASSHSSRSPEDRNADAARAAHEARDGKMAVRDTIPHILKPRSQPGVASGYICAPTATDASNAEKPWRQEARHKGSDQPQWPRPPGGRHKSPSASASDAKLPK</sequence>
<comment type="caution">
    <text evidence="2">The sequence shown here is derived from an EMBL/GenBank/DDBJ whole genome shotgun (WGS) entry which is preliminary data.</text>
</comment>
<organism evidence="2 3">
    <name type="scientific">Salinomyces thailandicus</name>
    <dbReference type="NCBI Taxonomy" id="706561"/>
    <lineage>
        <taxon>Eukaryota</taxon>
        <taxon>Fungi</taxon>
        <taxon>Dikarya</taxon>
        <taxon>Ascomycota</taxon>
        <taxon>Pezizomycotina</taxon>
        <taxon>Dothideomycetes</taxon>
        <taxon>Dothideomycetidae</taxon>
        <taxon>Mycosphaerellales</taxon>
        <taxon>Teratosphaeriaceae</taxon>
        <taxon>Salinomyces</taxon>
    </lineage>
</organism>
<feature type="compositionally biased region" description="Basic and acidic residues" evidence="1">
    <location>
        <begin position="129"/>
        <end position="140"/>
    </location>
</feature>
<evidence type="ECO:0000313" key="2">
    <source>
        <dbReference type="EMBL" id="TKA22303.1"/>
    </source>
</evidence>
<reference evidence="2 3" key="1">
    <citation type="submission" date="2017-03" db="EMBL/GenBank/DDBJ databases">
        <title>Genomes of endolithic fungi from Antarctica.</title>
        <authorList>
            <person name="Coleine C."/>
            <person name="Masonjones S."/>
            <person name="Stajich J.E."/>
        </authorList>
    </citation>
    <scope>NUCLEOTIDE SEQUENCE [LARGE SCALE GENOMIC DNA]</scope>
    <source>
        <strain evidence="2 3">CCFEE 6315</strain>
    </source>
</reference>
<evidence type="ECO:0000256" key="1">
    <source>
        <dbReference type="SAM" id="MobiDB-lite"/>
    </source>
</evidence>
<feature type="region of interest" description="Disordered" evidence="1">
    <location>
        <begin position="61"/>
        <end position="167"/>
    </location>
</feature>
<accession>A0A4U0TK96</accession>
<proteinExistence type="predicted"/>
<dbReference type="EMBL" id="NAJL01000078">
    <property type="protein sequence ID" value="TKA22303.1"/>
    <property type="molecule type" value="Genomic_DNA"/>
</dbReference>
<dbReference type="Proteomes" id="UP000308549">
    <property type="component" value="Unassembled WGS sequence"/>
</dbReference>
<dbReference type="AlphaFoldDB" id="A0A4U0TK96"/>
<gene>
    <name evidence="2" type="ORF">B0A50_08028</name>
</gene>
<keyword evidence="3" id="KW-1185">Reference proteome</keyword>
<evidence type="ECO:0000313" key="3">
    <source>
        <dbReference type="Proteomes" id="UP000308549"/>
    </source>
</evidence>
<protein>
    <submittedName>
        <fullName evidence="2">Uncharacterized protein</fullName>
    </submittedName>
</protein>
<feature type="compositionally biased region" description="Basic and acidic residues" evidence="1">
    <location>
        <begin position="72"/>
        <end position="99"/>
    </location>
</feature>